<dbReference type="EMBL" id="CP071247">
    <property type="protein sequence ID" value="QSP94315.1"/>
    <property type="molecule type" value="Genomic_DNA"/>
</dbReference>
<dbReference type="Pfam" id="PF09361">
    <property type="entry name" value="Phasin_2"/>
    <property type="match status" value="1"/>
</dbReference>
<evidence type="ECO:0000313" key="3">
    <source>
        <dbReference type="EMBL" id="QSP94315.1"/>
    </source>
</evidence>
<accession>A0ABX7MPT0</accession>
<protein>
    <submittedName>
        <fullName evidence="3">Phasin family protein</fullName>
    </submittedName>
</protein>
<dbReference type="Proteomes" id="UP000663555">
    <property type="component" value="Chromosome"/>
</dbReference>
<proteinExistence type="predicted"/>
<gene>
    <name evidence="3" type="ORF">LPB19_14185</name>
</gene>
<dbReference type="RefSeq" id="WP_206643536.1">
    <property type="nucleotide sequence ID" value="NZ_CP071247.1"/>
</dbReference>
<evidence type="ECO:0000313" key="4">
    <source>
        <dbReference type="Proteomes" id="UP000663555"/>
    </source>
</evidence>
<feature type="region of interest" description="Disordered" evidence="1">
    <location>
        <begin position="94"/>
        <end position="129"/>
    </location>
</feature>
<organism evidence="3 4">
    <name type="scientific">Marinobacter salinisoli</name>
    <dbReference type="NCBI Taxonomy" id="2769486"/>
    <lineage>
        <taxon>Bacteria</taxon>
        <taxon>Pseudomonadati</taxon>
        <taxon>Pseudomonadota</taxon>
        <taxon>Gammaproteobacteria</taxon>
        <taxon>Pseudomonadales</taxon>
        <taxon>Marinobacteraceae</taxon>
        <taxon>Marinobacter</taxon>
    </lineage>
</organism>
<feature type="compositionally biased region" description="Low complexity" evidence="1">
    <location>
        <begin position="105"/>
        <end position="122"/>
    </location>
</feature>
<feature type="domain" description="Phasin" evidence="2">
    <location>
        <begin position="2"/>
        <end position="100"/>
    </location>
</feature>
<name>A0ABX7MPT0_9GAMM</name>
<reference evidence="3 4" key="1">
    <citation type="submission" date="2021-03" db="EMBL/GenBank/DDBJ databases">
        <title>Genome sequencing of Marinobacter sp. LPB0319.</title>
        <authorList>
            <person name="Kim J."/>
        </authorList>
    </citation>
    <scope>NUCLEOTIDE SEQUENCE [LARGE SCALE GENOMIC DNA]</scope>
    <source>
        <strain evidence="3 4">LPB0319</strain>
    </source>
</reference>
<evidence type="ECO:0000256" key="1">
    <source>
        <dbReference type="SAM" id="MobiDB-lite"/>
    </source>
</evidence>
<sequence>MFTDTLKFSAEPVTRLNKLVMNTCESLVDAQIASLHGYMGLLEEQAKSATAIRDFDGIKGFVEEQPQRFSQLVERVSEDFKQFSKVAEDFRKDAGQVFQSEDEPATGGKPAAPAKQASAGTKKPSASSN</sequence>
<evidence type="ECO:0000259" key="2">
    <source>
        <dbReference type="Pfam" id="PF09361"/>
    </source>
</evidence>
<keyword evidence="4" id="KW-1185">Reference proteome</keyword>
<dbReference type="InterPro" id="IPR018968">
    <property type="entry name" value="Phasin"/>
</dbReference>